<proteinExistence type="predicted"/>
<sequence length="126" mass="14285">MSSKLEDLLSSLEAVAGQHSSDPEAVTTLETAALALHFIRRIGRMNDFWEYVKAVNAEEAWPKPLRSFATEDEARAWLRTQPTLPYETVLEIAGALHTVTRMRDGEWVLIRSPTIEELKAMEESEE</sequence>
<evidence type="ECO:0008006" key="3">
    <source>
        <dbReference type="Google" id="ProtNLM"/>
    </source>
</evidence>
<gene>
    <name evidence="1" type="ORF">F0U60_25265</name>
</gene>
<evidence type="ECO:0000313" key="1">
    <source>
        <dbReference type="EMBL" id="WNG52575.1"/>
    </source>
</evidence>
<organism evidence="1 2">
    <name type="scientific">Archangium minus</name>
    <dbReference type="NCBI Taxonomy" id="83450"/>
    <lineage>
        <taxon>Bacteria</taxon>
        <taxon>Pseudomonadati</taxon>
        <taxon>Myxococcota</taxon>
        <taxon>Myxococcia</taxon>
        <taxon>Myxococcales</taxon>
        <taxon>Cystobacterineae</taxon>
        <taxon>Archangiaceae</taxon>
        <taxon>Archangium</taxon>
    </lineage>
</organism>
<dbReference type="EMBL" id="CP043494">
    <property type="protein sequence ID" value="WNG52575.1"/>
    <property type="molecule type" value="Genomic_DNA"/>
</dbReference>
<reference evidence="1 2" key="1">
    <citation type="submission" date="2019-08" db="EMBL/GenBank/DDBJ databases">
        <title>Archangium and Cystobacter genomes.</title>
        <authorList>
            <person name="Chen I.-C.K."/>
            <person name="Wielgoss S."/>
        </authorList>
    </citation>
    <scope>NUCLEOTIDE SEQUENCE [LARGE SCALE GENOMIC DNA]</scope>
    <source>
        <strain evidence="1 2">Cbm 6</strain>
    </source>
</reference>
<evidence type="ECO:0000313" key="2">
    <source>
        <dbReference type="Proteomes" id="UP001611383"/>
    </source>
</evidence>
<accession>A0ABY9XB12</accession>
<protein>
    <recommendedName>
        <fullName evidence="3">Lipoprotein</fullName>
    </recommendedName>
</protein>
<dbReference type="Proteomes" id="UP001611383">
    <property type="component" value="Chromosome"/>
</dbReference>
<keyword evidence="2" id="KW-1185">Reference proteome</keyword>
<name>A0ABY9XB12_9BACT</name>